<dbReference type="Proteomes" id="UP000181909">
    <property type="component" value="Unassembled WGS sequence"/>
</dbReference>
<gene>
    <name evidence="1" type="ORF">SAMN02787144_1003167</name>
</gene>
<name>A0A1K1X998_STRAR</name>
<evidence type="ECO:0000313" key="2">
    <source>
        <dbReference type="Proteomes" id="UP000181909"/>
    </source>
</evidence>
<evidence type="ECO:0000313" key="1">
    <source>
        <dbReference type="EMBL" id="SFX45708.1"/>
    </source>
</evidence>
<accession>A0A1K1X998</accession>
<sequence>MPLPSPRLTRIAHLLLLDHRRHRVLLRDAADALTPPHIVCGTRQSYHQAATQAAGTWWGLTSWEAVPVIGHAWATPPGADRGRRTERRLLMATVTHPLRPRSEPAQLQVRWWNLGQVRQSHRPTHPTELADIVEGYWDGWLPDGPLTVEWA</sequence>
<dbReference type="AlphaFoldDB" id="A0A1K1X998"/>
<protein>
    <recommendedName>
        <fullName evidence="3">NUDIX hydrolase</fullName>
    </recommendedName>
</protein>
<evidence type="ECO:0008006" key="3">
    <source>
        <dbReference type="Google" id="ProtNLM"/>
    </source>
</evidence>
<proteinExistence type="predicted"/>
<dbReference type="EMBL" id="FPJO01000003">
    <property type="protein sequence ID" value="SFX45708.1"/>
    <property type="molecule type" value="Genomic_DNA"/>
</dbReference>
<dbReference type="STRING" id="1893.SAMN02787144_1003167"/>
<organism evidence="1 2">
    <name type="scientific">Streptomyces atratus</name>
    <dbReference type="NCBI Taxonomy" id="1893"/>
    <lineage>
        <taxon>Bacteria</taxon>
        <taxon>Bacillati</taxon>
        <taxon>Actinomycetota</taxon>
        <taxon>Actinomycetes</taxon>
        <taxon>Kitasatosporales</taxon>
        <taxon>Streptomycetaceae</taxon>
        <taxon>Streptomyces</taxon>
    </lineage>
</organism>
<reference evidence="1 2" key="1">
    <citation type="submission" date="2016-11" db="EMBL/GenBank/DDBJ databases">
        <authorList>
            <person name="Jaros S."/>
            <person name="Januszkiewicz K."/>
            <person name="Wedrychowicz H."/>
        </authorList>
    </citation>
    <scope>NUCLEOTIDE SEQUENCE [LARGE SCALE GENOMIC DNA]</scope>
    <source>
        <strain evidence="1 2">OK807</strain>
    </source>
</reference>